<gene>
    <name evidence="2" type="ORF">SVIM_LOCUS499536</name>
</gene>
<accession>A0A6N2NFR5</accession>
<organism evidence="2">
    <name type="scientific">Salix viminalis</name>
    <name type="common">Common osier</name>
    <name type="synonym">Basket willow</name>
    <dbReference type="NCBI Taxonomy" id="40686"/>
    <lineage>
        <taxon>Eukaryota</taxon>
        <taxon>Viridiplantae</taxon>
        <taxon>Streptophyta</taxon>
        <taxon>Embryophyta</taxon>
        <taxon>Tracheophyta</taxon>
        <taxon>Spermatophyta</taxon>
        <taxon>Magnoliopsida</taxon>
        <taxon>eudicotyledons</taxon>
        <taxon>Gunneridae</taxon>
        <taxon>Pentapetalae</taxon>
        <taxon>rosids</taxon>
        <taxon>fabids</taxon>
        <taxon>Malpighiales</taxon>
        <taxon>Salicaceae</taxon>
        <taxon>Saliceae</taxon>
        <taxon>Salix</taxon>
    </lineage>
</organism>
<reference evidence="2" key="1">
    <citation type="submission" date="2019-03" db="EMBL/GenBank/DDBJ databases">
        <authorList>
            <person name="Mank J."/>
            <person name="Almeida P."/>
        </authorList>
    </citation>
    <scope>NUCLEOTIDE SEQUENCE</scope>
    <source>
        <strain evidence="2">78183</strain>
    </source>
</reference>
<dbReference type="EMBL" id="CAADRP010002274">
    <property type="protein sequence ID" value="VFU65121.1"/>
    <property type="molecule type" value="Genomic_DNA"/>
</dbReference>
<dbReference type="AlphaFoldDB" id="A0A6N2NFR5"/>
<keyword evidence="1" id="KW-0472">Membrane</keyword>
<keyword evidence="1" id="KW-0812">Transmembrane</keyword>
<evidence type="ECO:0000256" key="1">
    <source>
        <dbReference type="SAM" id="Phobius"/>
    </source>
</evidence>
<protein>
    <recommendedName>
        <fullName evidence="3">Transmembrane protein</fullName>
    </recommendedName>
</protein>
<proteinExistence type="predicted"/>
<keyword evidence="1" id="KW-1133">Transmembrane helix</keyword>
<name>A0A6N2NFR5_SALVM</name>
<sequence length="139" mass="15796">MTSKQRGCIFSLLYPLSTTDIISSFLPPPPLSSFISQPGSCGVVASRLRLRFVDIAIFTGPKPFLLQLSPLYGCMALLLLLLLLEVYNLWTRFSTLIRVMKTRSSFFMIKESENGISGPWKQKKKAVKKLSWRLFFQVT</sequence>
<evidence type="ECO:0000313" key="2">
    <source>
        <dbReference type="EMBL" id="VFU65121.1"/>
    </source>
</evidence>
<evidence type="ECO:0008006" key="3">
    <source>
        <dbReference type="Google" id="ProtNLM"/>
    </source>
</evidence>
<feature type="transmembrane region" description="Helical" evidence="1">
    <location>
        <begin position="70"/>
        <end position="90"/>
    </location>
</feature>